<evidence type="ECO:0000313" key="3">
    <source>
        <dbReference type="EMBL" id="GGM46995.1"/>
    </source>
</evidence>
<sequence length="254" mass="25930">MDEHRLAELFRDAVRDAPPASFDERDVTAASRRATLRRRTTVAMGSAFGAAVLLGGTVFGVGMLDREPDGSGSVFSAQDGQPPGAEAVPPNNQNLDPRAQVPSRLPGGPPPDSIPEDPPKQGGGTSGSAGPGTGGTPQGCETADRELAVALAGELPAAAGRNPDTARGCPAGARGAAFVVRDGDALGVVSVILGPRDTQRAEGSFKRDNGTVGYTTYARSGSSLTVLSEPQEGSNQAPFAGAVQRLAQRIAEQF</sequence>
<dbReference type="EMBL" id="BMMK01000006">
    <property type="protein sequence ID" value="GGM46995.1"/>
    <property type="molecule type" value="Genomic_DNA"/>
</dbReference>
<keyword evidence="2" id="KW-1133">Transmembrane helix</keyword>
<dbReference type="AlphaFoldDB" id="A0A8J3C755"/>
<name>A0A8J3C755_9PSEU</name>
<keyword evidence="2" id="KW-0812">Transmembrane</keyword>
<evidence type="ECO:0000313" key="4">
    <source>
        <dbReference type="Proteomes" id="UP000637578"/>
    </source>
</evidence>
<evidence type="ECO:0000256" key="1">
    <source>
        <dbReference type="SAM" id="MobiDB-lite"/>
    </source>
</evidence>
<gene>
    <name evidence="3" type="ORF">GCM10012275_17590</name>
</gene>
<feature type="region of interest" description="Disordered" evidence="1">
    <location>
        <begin position="70"/>
        <end position="140"/>
    </location>
</feature>
<dbReference type="RefSeq" id="WP_189055765.1">
    <property type="nucleotide sequence ID" value="NZ_BMMK01000006.1"/>
</dbReference>
<accession>A0A8J3C755</accession>
<reference evidence="3" key="1">
    <citation type="journal article" date="2014" name="Int. J. Syst. Evol. Microbiol.">
        <title>Complete genome sequence of Corynebacterium casei LMG S-19264T (=DSM 44701T), isolated from a smear-ripened cheese.</title>
        <authorList>
            <consortium name="US DOE Joint Genome Institute (JGI-PGF)"/>
            <person name="Walter F."/>
            <person name="Albersmeier A."/>
            <person name="Kalinowski J."/>
            <person name="Ruckert C."/>
        </authorList>
    </citation>
    <scope>NUCLEOTIDE SEQUENCE</scope>
    <source>
        <strain evidence="3">CGMCC 4.5737</strain>
    </source>
</reference>
<feature type="compositionally biased region" description="Gly residues" evidence="1">
    <location>
        <begin position="121"/>
        <end position="137"/>
    </location>
</feature>
<organism evidence="3 4">
    <name type="scientific">Longimycelium tulufanense</name>
    <dbReference type="NCBI Taxonomy" id="907463"/>
    <lineage>
        <taxon>Bacteria</taxon>
        <taxon>Bacillati</taxon>
        <taxon>Actinomycetota</taxon>
        <taxon>Actinomycetes</taxon>
        <taxon>Pseudonocardiales</taxon>
        <taxon>Pseudonocardiaceae</taxon>
        <taxon>Longimycelium</taxon>
    </lineage>
</organism>
<keyword evidence="4" id="KW-1185">Reference proteome</keyword>
<protein>
    <submittedName>
        <fullName evidence="3">Uncharacterized protein</fullName>
    </submittedName>
</protein>
<comment type="caution">
    <text evidence="3">The sequence shown here is derived from an EMBL/GenBank/DDBJ whole genome shotgun (WGS) entry which is preliminary data.</text>
</comment>
<dbReference type="Proteomes" id="UP000637578">
    <property type="component" value="Unassembled WGS sequence"/>
</dbReference>
<keyword evidence="2" id="KW-0472">Membrane</keyword>
<evidence type="ECO:0000256" key="2">
    <source>
        <dbReference type="SAM" id="Phobius"/>
    </source>
</evidence>
<feature type="transmembrane region" description="Helical" evidence="2">
    <location>
        <begin position="42"/>
        <end position="64"/>
    </location>
</feature>
<reference evidence="3" key="2">
    <citation type="submission" date="2020-09" db="EMBL/GenBank/DDBJ databases">
        <authorList>
            <person name="Sun Q."/>
            <person name="Zhou Y."/>
        </authorList>
    </citation>
    <scope>NUCLEOTIDE SEQUENCE</scope>
    <source>
        <strain evidence="3">CGMCC 4.5737</strain>
    </source>
</reference>
<proteinExistence type="predicted"/>